<keyword evidence="2 6" id="KW-0378">Hydrolase</keyword>
<feature type="domain" description="Cellulase Ig-like" evidence="9">
    <location>
        <begin position="41"/>
        <end position="116"/>
    </location>
</feature>
<feature type="domain" description="Glycoside hydrolase family 9" evidence="8">
    <location>
        <begin position="130"/>
        <end position="575"/>
    </location>
</feature>
<dbReference type="InterPro" id="IPR004197">
    <property type="entry name" value="Cellulase_Ig-like"/>
</dbReference>
<keyword evidence="11" id="KW-1185">Reference proteome</keyword>
<evidence type="ECO:0000313" key="10">
    <source>
        <dbReference type="EMBL" id="PZX19248.1"/>
    </source>
</evidence>
<dbReference type="SUPFAM" id="SSF48208">
    <property type="entry name" value="Six-hairpin glycosidases"/>
    <property type="match status" value="1"/>
</dbReference>
<keyword evidence="3 6" id="KW-0119">Carbohydrate metabolism</keyword>
<dbReference type="InterPro" id="IPR001701">
    <property type="entry name" value="Glyco_hydro_9"/>
</dbReference>
<feature type="active site" evidence="6">
    <location>
        <position position="553"/>
    </location>
</feature>
<reference evidence="10 11" key="1">
    <citation type="submission" date="2018-06" db="EMBL/GenBank/DDBJ databases">
        <title>Genomic Encyclopedia of Archaeal and Bacterial Type Strains, Phase II (KMG-II): from individual species to whole genera.</title>
        <authorList>
            <person name="Goeker M."/>
        </authorList>
    </citation>
    <scope>NUCLEOTIDE SEQUENCE [LARGE SCALE GENOMIC DNA]</scope>
    <source>
        <strain evidence="10 11">DSM 6779</strain>
    </source>
</reference>
<comment type="similarity">
    <text evidence="1 6 7">Belongs to the glycosyl hydrolase 9 (cellulase E) family.</text>
</comment>
<proteinExistence type="inferred from homology"/>
<evidence type="ECO:0000256" key="6">
    <source>
        <dbReference type="PROSITE-ProRule" id="PRU10060"/>
    </source>
</evidence>
<dbReference type="PANTHER" id="PTHR22298">
    <property type="entry name" value="ENDO-1,4-BETA-GLUCANASE"/>
    <property type="match status" value="1"/>
</dbReference>
<dbReference type="GO" id="GO:0008810">
    <property type="term" value="F:cellulase activity"/>
    <property type="evidence" value="ECO:0007669"/>
    <property type="project" value="UniProtKB-EC"/>
</dbReference>
<dbReference type="Gene3D" id="2.60.40.10">
    <property type="entry name" value="Immunoglobulins"/>
    <property type="match status" value="1"/>
</dbReference>
<dbReference type="InterPro" id="IPR013783">
    <property type="entry name" value="Ig-like_fold"/>
</dbReference>
<dbReference type="InterPro" id="IPR008928">
    <property type="entry name" value="6-hairpin_glycosidase_sf"/>
</dbReference>
<feature type="signal peptide" evidence="7">
    <location>
        <begin position="1"/>
        <end position="26"/>
    </location>
</feature>
<dbReference type="InterPro" id="IPR012341">
    <property type="entry name" value="6hp_glycosidase-like_sf"/>
</dbReference>
<evidence type="ECO:0000256" key="2">
    <source>
        <dbReference type="ARBA" id="ARBA00022801"/>
    </source>
</evidence>
<dbReference type="SUPFAM" id="SSF81296">
    <property type="entry name" value="E set domains"/>
    <property type="match status" value="1"/>
</dbReference>
<feature type="chain" id="PRO_5015801627" description="Endoglucanase" evidence="7">
    <location>
        <begin position="27"/>
        <end position="583"/>
    </location>
</feature>
<keyword evidence="7" id="KW-0732">Signal</keyword>
<keyword evidence="5 6" id="KW-0624">Polysaccharide degradation</keyword>
<dbReference type="Gene3D" id="1.50.10.10">
    <property type="match status" value="1"/>
</dbReference>
<dbReference type="Pfam" id="PF00759">
    <property type="entry name" value="Glyco_hydro_9"/>
    <property type="match status" value="1"/>
</dbReference>
<dbReference type="PROSITE" id="PS00698">
    <property type="entry name" value="GH9_3"/>
    <property type="match status" value="1"/>
</dbReference>
<evidence type="ECO:0000256" key="7">
    <source>
        <dbReference type="RuleBase" id="RU361166"/>
    </source>
</evidence>
<dbReference type="RefSeq" id="WP_111444626.1">
    <property type="nucleotide sequence ID" value="NZ_QKZK01000005.1"/>
</dbReference>
<dbReference type="PROSITE" id="PS51257">
    <property type="entry name" value="PROKAR_LIPOPROTEIN"/>
    <property type="match status" value="1"/>
</dbReference>
<dbReference type="CDD" id="cd02850">
    <property type="entry name" value="E_set_Cellulase_N"/>
    <property type="match status" value="1"/>
</dbReference>
<dbReference type="EMBL" id="QKZK01000005">
    <property type="protein sequence ID" value="PZX19248.1"/>
    <property type="molecule type" value="Genomic_DNA"/>
</dbReference>
<dbReference type="EC" id="3.2.1.4" evidence="7"/>
<dbReference type="OrthoDB" id="9808897at2"/>
<protein>
    <recommendedName>
        <fullName evidence="7">Endoglucanase</fullName>
        <ecNumber evidence="7">3.2.1.4</ecNumber>
    </recommendedName>
</protein>
<evidence type="ECO:0000259" key="9">
    <source>
        <dbReference type="Pfam" id="PF02927"/>
    </source>
</evidence>
<dbReference type="InterPro" id="IPR033126">
    <property type="entry name" value="Glyco_hydro_9_Asp/Glu_AS"/>
</dbReference>
<keyword evidence="7" id="KW-0136">Cellulose degradation</keyword>
<dbReference type="GO" id="GO:0030245">
    <property type="term" value="P:cellulose catabolic process"/>
    <property type="evidence" value="ECO:0007669"/>
    <property type="project" value="UniProtKB-KW"/>
</dbReference>
<evidence type="ECO:0000256" key="3">
    <source>
        <dbReference type="ARBA" id="ARBA00023277"/>
    </source>
</evidence>
<evidence type="ECO:0000256" key="5">
    <source>
        <dbReference type="ARBA" id="ARBA00023326"/>
    </source>
</evidence>
<evidence type="ECO:0000313" key="11">
    <source>
        <dbReference type="Proteomes" id="UP000249239"/>
    </source>
</evidence>
<feature type="active site" evidence="6">
    <location>
        <position position="562"/>
    </location>
</feature>
<gene>
    <name evidence="10" type="ORF">LX69_00915</name>
</gene>
<organism evidence="10 11">
    <name type="scientific">Breznakibacter xylanolyticus</name>
    <dbReference type="NCBI Taxonomy" id="990"/>
    <lineage>
        <taxon>Bacteria</taxon>
        <taxon>Pseudomonadati</taxon>
        <taxon>Bacteroidota</taxon>
        <taxon>Bacteroidia</taxon>
        <taxon>Marinilabiliales</taxon>
        <taxon>Marinilabiliaceae</taxon>
        <taxon>Breznakibacter</taxon>
    </lineage>
</organism>
<evidence type="ECO:0000259" key="8">
    <source>
        <dbReference type="Pfam" id="PF00759"/>
    </source>
</evidence>
<comment type="catalytic activity">
    <reaction evidence="7">
        <text>Endohydrolysis of (1-&gt;4)-beta-D-glucosidic linkages in cellulose, lichenin and cereal beta-D-glucans.</text>
        <dbReference type="EC" id="3.2.1.4"/>
    </reaction>
</comment>
<keyword evidence="4 6" id="KW-0326">Glycosidase</keyword>
<name>A0A2W7NG99_9BACT</name>
<evidence type="ECO:0000256" key="4">
    <source>
        <dbReference type="ARBA" id="ARBA00023295"/>
    </source>
</evidence>
<accession>A0A2W7NG99</accession>
<sequence length="583" mass="64520">MKRQTPFNRLMQRGTLVASAMMVAMACSTPRQSNLQPLKTEYILINQHGYVSQAPKTALVRTEAPVTVTLVDSIGKTVLSIQSTDPAYWSQSGDKVAVVDFSAQTQPGRYYLTIGDSVVSHPVNIIDNPYPTIAQASIRAFYYNRTFVAIDSTHGGQWARPGGHPDTLVYVHESAATRIRPTGTILSMPYGWYDAGDYNKYVVNSGISTYTMLKVLEDYPEHFASQNLNIPESGNALPDVLDETLFNLRWFIQMQDPEDGGVYHKLTEKNFSGFIMPHECNADRFVVMKGTAATLNYAALMAMSARVLAPFKDQLPGLADSCLTRAQAAWQWAVKNPAVLYEQPKDITTGGYGDNRMDDEFYWAACEMWLTTGNEQFIPYITKNYKNWGVPTWGNSGTLGTLSLMKSSNPLPEALEQLNVKGNYLQMVDSLLANEQNAPYRISLTHFEWGSNSDVANHGMLKLIAYQLTNDAKYLHSAINDADYLLGRNATGFSFVTGFGSKRVMNIHHRPSAADGIEEPVPGFLSGGPNTVVLNDCGEGVVRDTFPAKSFVDETCSYSTNEIAINWNAPLAYLLNGLAAQYR</sequence>
<dbReference type="Proteomes" id="UP000249239">
    <property type="component" value="Unassembled WGS sequence"/>
</dbReference>
<comment type="caution">
    <text evidence="10">The sequence shown here is derived from an EMBL/GenBank/DDBJ whole genome shotgun (WGS) entry which is preliminary data.</text>
</comment>
<dbReference type="AlphaFoldDB" id="A0A2W7NG99"/>
<dbReference type="Pfam" id="PF02927">
    <property type="entry name" value="CelD_N"/>
    <property type="match status" value="1"/>
</dbReference>
<dbReference type="InterPro" id="IPR014756">
    <property type="entry name" value="Ig_E-set"/>
</dbReference>
<evidence type="ECO:0000256" key="1">
    <source>
        <dbReference type="ARBA" id="ARBA00007072"/>
    </source>
</evidence>